<comment type="caution">
    <text evidence="2">The sequence shown here is derived from an EMBL/GenBank/DDBJ whole genome shotgun (WGS) entry which is preliminary data.</text>
</comment>
<reference evidence="2 3" key="1">
    <citation type="submission" date="2024-05" db="EMBL/GenBank/DDBJ databases">
        <title>Genome sequencing and assembly of Indian major carp, Cirrhinus mrigala (Hamilton, 1822).</title>
        <authorList>
            <person name="Mohindra V."/>
            <person name="Chowdhury L.M."/>
            <person name="Lal K."/>
            <person name="Jena J.K."/>
        </authorList>
    </citation>
    <scope>NUCLEOTIDE SEQUENCE [LARGE SCALE GENOMIC DNA]</scope>
    <source>
        <strain evidence="2">CM1030</strain>
        <tissue evidence="2">Blood</tissue>
    </source>
</reference>
<accession>A0ABD0MAH7</accession>
<keyword evidence="3" id="KW-1185">Reference proteome</keyword>
<dbReference type="AlphaFoldDB" id="A0ABD0MAH7"/>
<dbReference type="Proteomes" id="UP001529510">
    <property type="component" value="Unassembled WGS sequence"/>
</dbReference>
<sequence length="59" mass="6171">MLNDSWTDKASGADSWTDEASGAQCAAHTLRMVMAITGSTVDRGRHAGPVTTGMPALHQ</sequence>
<evidence type="ECO:0000313" key="3">
    <source>
        <dbReference type="Proteomes" id="UP001529510"/>
    </source>
</evidence>
<feature type="non-terminal residue" evidence="2">
    <location>
        <position position="59"/>
    </location>
</feature>
<protein>
    <submittedName>
        <fullName evidence="2">Uncharacterized protein</fullName>
    </submittedName>
</protein>
<evidence type="ECO:0000313" key="2">
    <source>
        <dbReference type="EMBL" id="KAL0146594.1"/>
    </source>
</evidence>
<feature type="region of interest" description="Disordered" evidence="1">
    <location>
        <begin position="1"/>
        <end position="22"/>
    </location>
</feature>
<dbReference type="EMBL" id="JAMKFB020000915">
    <property type="protein sequence ID" value="KAL0146594.1"/>
    <property type="molecule type" value="Genomic_DNA"/>
</dbReference>
<gene>
    <name evidence="2" type="ORF">M9458_058225</name>
</gene>
<name>A0ABD0MAH7_CIRMR</name>
<proteinExistence type="predicted"/>
<evidence type="ECO:0000256" key="1">
    <source>
        <dbReference type="SAM" id="MobiDB-lite"/>
    </source>
</evidence>
<organism evidence="2 3">
    <name type="scientific">Cirrhinus mrigala</name>
    <name type="common">Mrigala</name>
    <dbReference type="NCBI Taxonomy" id="683832"/>
    <lineage>
        <taxon>Eukaryota</taxon>
        <taxon>Metazoa</taxon>
        <taxon>Chordata</taxon>
        <taxon>Craniata</taxon>
        <taxon>Vertebrata</taxon>
        <taxon>Euteleostomi</taxon>
        <taxon>Actinopterygii</taxon>
        <taxon>Neopterygii</taxon>
        <taxon>Teleostei</taxon>
        <taxon>Ostariophysi</taxon>
        <taxon>Cypriniformes</taxon>
        <taxon>Cyprinidae</taxon>
        <taxon>Labeoninae</taxon>
        <taxon>Labeonini</taxon>
        <taxon>Cirrhinus</taxon>
    </lineage>
</organism>